<keyword evidence="3" id="KW-1185">Reference proteome</keyword>
<reference evidence="2 3" key="1">
    <citation type="submission" date="2021-03" db="EMBL/GenBank/DDBJ databases">
        <title>Sequencing the genomes of 1000 actinobacteria strains.</title>
        <authorList>
            <person name="Klenk H.-P."/>
        </authorList>
    </citation>
    <scope>NUCLEOTIDE SEQUENCE [LARGE SCALE GENOMIC DNA]</scope>
    <source>
        <strain evidence="2 3">DSM 12544</strain>
    </source>
</reference>
<evidence type="ECO:0000256" key="1">
    <source>
        <dbReference type="SAM" id="MobiDB-lite"/>
    </source>
</evidence>
<dbReference type="SUPFAM" id="SSF54060">
    <property type="entry name" value="His-Me finger endonucleases"/>
    <property type="match status" value="1"/>
</dbReference>
<evidence type="ECO:0000313" key="3">
    <source>
        <dbReference type="Proteomes" id="UP001519331"/>
    </source>
</evidence>
<gene>
    <name evidence="2" type="ORF">JOF45_000045</name>
</gene>
<evidence type="ECO:0000313" key="2">
    <source>
        <dbReference type="EMBL" id="MBP2317026.1"/>
    </source>
</evidence>
<name>A0ABS4SXV3_9MICC</name>
<protein>
    <recommendedName>
        <fullName evidence="4">HNH endonuclease</fullName>
    </recommendedName>
</protein>
<dbReference type="Proteomes" id="UP001519331">
    <property type="component" value="Unassembled WGS sequence"/>
</dbReference>
<organism evidence="2 3">
    <name type="scientific">Nesterenkonia lacusekhoensis</name>
    <dbReference type="NCBI Taxonomy" id="150832"/>
    <lineage>
        <taxon>Bacteria</taxon>
        <taxon>Bacillati</taxon>
        <taxon>Actinomycetota</taxon>
        <taxon>Actinomycetes</taxon>
        <taxon>Micrococcales</taxon>
        <taxon>Micrococcaceae</taxon>
        <taxon>Nesterenkonia</taxon>
    </lineage>
</organism>
<evidence type="ECO:0008006" key="4">
    <source>
        <dbReference type="Google" id="ProtNLM"/>
    </source>
</evidence>
<feature type="region of interest" description="Disordered" evidence="1">
    <location>
        <begin position="1"/>
        <end position="29"/>
    </location>
</feature>
<proteinExistence type="predicted"/>
<sequence>MPDCGRPGRTRAHKPTKKHPNPPTLCHPHYEQKRRGQAFECSWEGCRNLRQWNKLIINRRGYCRRHERDYLWSEPEELERLLLKAAENVRPTGGCLEWQLTKEEQGKRKWRGKINYGYSWLPYRFTYTALVDYVDAGLELDHLCGSRFCILPTHLEPVSSAVNKRRDGERVNSELRSPRHALAERRRAIGKNTAKIWKRPNTAERLTWFAQMAYPGTSVPDAQRLLSASSYTRGLPGYAITAYAQEARKPLPDISPAILGMATHRKD</sequence>
<dbReference type="InterPro" id="IPR044925">
    <property type="entry name" value="His-Me_finger_sf"/>
</dbReference>
<dbReference type="EMBL" id="JAGINX010000001">
    <property type="protein sequence ID" value="MBP2317026.1"/>
    <property type="molecule type" value="Genomic_DNA"/>
</dbReference>
<dbReference type="RefSeq" id="WP_210047259.1">
    <property type="nucleotide sequence ID" value="NZ_JAGINX010000001.1"/>
</dbReference>
<comment type="caution">
    <text evidence="2">The sequence shown here is derived from an EMBL/GenBank/DDBJ whole genome shotgun (WGS) entry which is preliminary data.</text>
</comment>
<accession>A0ABS4SXV3</accession>
<feature type="compositionally biased region" description="Basic residues" evidence="1">
    <location>
        <begin position="8"/>
        <end position="20"/>
    </location>
</feature>